<evidence type="ECO:0000313" key="1">
    <source>
        <dbReference type="EMBL" id="MBB5318244.1"/>
    </source>
</evidence>
<evidence type="ECO:0008006" key="3">
    <source>
        <dbReference type="Google" id="ProtNLM"/>
    </source>
</evidence>
<evidence type="ECO:0000313" key="2">
    <source>
        <dbReference type="Proteomes" id="UP000568106"/>
    </source>
</evidence>
<dbReference type="GO" id="GO:0006974">
    <property type="term" value="P:DNA damage response"/>
    <property type="evidence" value="ECO:0007669"/>
    <property type="project" value="TreeGrafter"/>
</dbReference>
<keyword evidence="2" id="KW-1185">Reference proteome</keyword>
<comment type="caution">
    <text evidence="1">The sequence shown here is derived from an EMBL/GenBank/DDBJ whole genome shotgun (WGS) entry which is preliminary data.</text>
</comment>
<dbReference type="EMBL" id="JACHDY010000004">
    <property type="protein sequence ID" value="MBB5318244.1"/>
    <property type="molecule type" value="Genomic_DNA"/>
</dbReference>
<proteinExistence type="predicted"/>
<name>A0A7W8IJK2_9BACT</name>
<organism evidence="1 2">
    <name type="scientific">Tunturiibacter empetritectus</name>
    <dbReference type="NCBI Taxonomy" id="3069691"/>
    <lineage>
        <taxon>Bacteria</taxon>
        <taxon>Pseudomonadati</taxon>
        <taxon>Acidobacteriota</taxon>
        <taxon>Terriglobia</taxon>
        <taxon>Terriglobales</taxon>
        <taxon>Acidobacteriaceae</taxon>
        <taxon>Tunturiibacter</taxon>
    </lineage>
</organism>
<sequence>MATSFHFEHLLDFTPGQADEILRTIPAHPGVFALCGARQEDAPYLTKTADLRRRMRRLLDPPESQSKRLNLREKVARIEYCVTGSAFESSLVLYQATATHFGYTEARRRLKLHTPYFLRMTMENPFPRVYSTNKLSKRGLALMYGPFPSRLAAERYCDAVLDLFKLRRCYEDLAPYPDHPGCVYGEMNKCIEPCKQACSPAEYAAEAEAVKKFFDTRGESMIIEIGLAREEASSAMKFEKAAALHAQWQKVKAAQALADWIVRPIPKLKAIIVQTAAQEKEHAEQAALFLLNGGCILGPERLSTLGVRAVREQTSVGSSLFAQPLMLQAVPLEGAATDTSGASDSPEARAAHVLSLLEALAEPSSDLALLSDHLSLLRRWYYRPEKQRNGEIFFPNEDGGDKGAWPIRKILRGAARMVLGDPKPKAETQRDAAKEAAKGIKTKILHEGRPDVERVVPVLPKNR</sequence>
<dbReference type="GO" id="GO:0009380">
    <property type="term" value="C:excinuclease repair complex"/>
    <property type="evidence" value="ECO:0007669"/>
    <property type="project" value="TreeGrafter"/>
</dbReference>
<gene>
    <name evidence="1" type="ORF">HDF09_002941</name>
</gene>
<protein>
    <recommendedName>
        <fullName evidence="3">Excinuclease ABC subunit C</fullName>
    </recommendedName>
</protein>
<dbReference type="InterPro" id="IPR050066">
    <property type="entry name" value="UvrABC_protein_C"/>
</dbReference>
<accession>A0A7W8IJK2</accession>
<dbReference type="AlphaFoldDB" id="A0A7W8IJK2"/>
<dbReference type="PANTHER" id="PTHR30562:SF1">
    <property type="entry name" value="UVRABC SYSTEM PROTEIN C"/>
    <property type="match status" value="1"/>
</dbReference>
<dbReference type="Proteomes" id="UP000568106">
    <property type="component" value="Unassembled WGS sequence"/>
</dbReference>
<reference evidence="1" key="1">
    <citation type="submission" date="2020-08" db="EMBL/GenBank/DDBJ databases">
        <title>Genomic Encyclopedia of Type Strains, Phase IV (KMG-V): Genome sequencing to study the core and pangenomes of soil and plant-associated prokaryotes.</title>
        <authorList>
            <person name="Whitman W."/>
        </authorList>
    </citation>
    <scope>NUCLEOTIDE SEQUENCE [LARGE SCALE GENOMIC DNA]</scope>
    <source>
        <strain evidence="1">M8UP27</strain>
    </source>
</reference>
<dbReference type="PANTHER" id="PTHR30562">
    <property type="entry name" value="UVRC/OXIDOREDUCTASE"/>
    <property type="match status" value="1"/>
</dbReference>